<reference evidence="3 4" key="1">
    <citation type="submission" date="2024-09" db="EMBL/GenBank/DDBJ databases">
        <authorList>
            <person name="Sun Q."/>
            <person name="Mori K."/>
        </authorList>
    </citation>
    <scope>NUCLEOTIDE SEQUENCE [LARGE SCALE GENOMIC DNA]</scope>
    <source>
        <strain evidence="3 4">CCM 8626</strain>
    </source>
</reference>
<dbReference type="RefSeq" id="WP_380679126.1">
    <property type="nucleotide sequence ID" value="NZ_CP173186.1"/>
</dbReference>
<keyword evidence="1" id="KW-0238">DNA-binding</keyword>
<dbReference type="NCBIfam" id="NF041951">
    <property type="entry name" value="phage_RstR"/>
    <property type="match status" value="1"/>
</dbReference>
<evidence type="ECO:0000313" key="4">
    <source>
        <dbReference type="Proteomes" id="UP001589792"/>
    </source>
</evidence>
<proteinExistence type="predicted"/>
<evidence type="ECO:0000259" key="2">
    <source>
        <dbReference type="PROSITE" id="PS50943"/>
    </source>
</evidence>
<dbReference type="EMBL" id="JBHLXG010000028">
    <property type="protein sequence ID" value="MFC0228902.1"/>
    <property type="molecule type" value="Genomic_DNA"/>
</dbReference>
<comment type="caution">
    <text evidence="3">The sequence shown here is derived from an EMBL/GenBank/DDBJ whole genome shotgun (WGS) entry which is preliminary data.</text>
</comment>
<feature type="domain" description="HTH cro/C1-type" evidence="2">
    <location>
        <begin position="7"/>
        <end position="61"/>
    </location>
</feature>
<dbReference type="SUPFAM" id="SSF47413">
    <property type="entry name" value="lambda repressor-like DNA-binding domains"/>
    <property type="match status" value="1"/>
</dbReference>
<name>A0ABV6EIT0_9GAMM</name>
<gene>
    <name evidence="3" type="ORF">ACFFJ3_20820</name>
</gene>
<keyword evidence="4" id="KW-1185">Reference proteome</keyword>
<evidence type="ECO:0000256" key="1">
    <source>
        <dbReference type="ARBA" id="ARBA00023125"/>
    </source>
</evidence>
<dbReference type="InterPro" id="IPR049639">
    <property type="entry name" value="RstR"/>
</dbReference>
<dbReference type="CDD" id="cd00093">
    <property type="entry name" value="HTH_XRE"/>
    <property type="match status" value="1"/>
</dbReference>
<dbReference type="PANTHER" id="PTHR46558">
    <property type="entry name" value="TRACRIPTIONAL REGULATORY PROTEIN-RELATED-RELATED"/>
    <property type="match status" value="1"/>
</dbReference>
<dbReference type="SMART" id="SM00530">
    <property type="entry name" value="HTH_XRE"/>
    <property type="match status" value="1"/>
</dbReference>
<evidence type="ECO:0000313" key="3">
    <source>
        <dbReference type="EMBL" id="MFC0228902.1"/>
    </source>
</evidence>
<protein>
    <submittedName>
        <fullName evidence="3">Helix-turn-helix domain-containing protein</fullName>
    </submittedName>
</protein>
<dbReference type="PROSITE" id="PS50943">
    <property type="entry name" value="HTH_CROC1"/>
    <property type="match status" value="1"/>
</dbReference>
<organism evidence="3 4">
    <name type="scientific">Serratia aquatilis</name>
    <dbReference type="NCBI Taxonomy" id="1737515"/>
    <lineage>
        <taxon>Bacteria</taxon>
        <taxon>Pseudomonadati</taxon>
        <taxon>Pseudomonadota</taxon>
        <taxon>Gammaproteobacteria</taxon>
        <taxon>Enterobacterales</taxon>
        <taxon>Yersiniaceae</taxon>
        <taxon>Serratia</taxon>
    </lineage>
</organism>
<dbReference type="InterPro" id="IPR010982">
    <property type="entry name" value="Lambda_DNA-bd_dom_sf"/>
</dbReference>
<dbReference type="PANTHER" id="PTHR46558:SF11">
    <property type="entry name" value="HTH-TYPE TRANSCRIPTIONAL REGULATOR XRE"/>
    <property type="match status" value="1"/>
</dbReference>
<dbReference type="Pfam" id="PF01381">
    <property type="entry name" value="HTH_3"/>
    <property type="match status" value="1"/>
</dbReference>
<dbReference type="Proteomes" id="UP001589792">
    <property type="component" value="Unassembled WGS sequence"/>
</dbReference>
<dbReference type="InterPro" id="IPR001387">
    <property type="entry name" value="Cro/C1-type_HTH"/>
</dbReference>
<sequence length="107" mass="12591">MGFSTRILQLRKQHGLTQSQMAEKIGIHLTQVRRYESEEANPSLDILKRIAMVFSVSTDWLIFEDKEREPTDEMKLRFEAIKQLDDEELRTVNNVLDAMILMHKSKK</sequence>
<dbReference type="Gene3D" id="1.10.260.40">
    <property type="entry name" value="lambda repressor-like DNA-binding domains"/>
    <property type="match status" value="1"/>
</dbReference>
<accession>A0ABV6EIT0</accession>